<reference evidence="1 2" key="1">
    <citation type="submission" date="2022-12" db="EMBL/GenBank/DDBJ databases">
        <title>Sphingomonas abieness sp. nov., an endophytic bacterium isolated from Abies koreana.</title>
        <authorList>
            <person name="Jiang L."/>
            <person name="Lee J."/>
        </authorList>
    </citation>
    <scope>NUCLEOTIDE SEQUENCE [LARGE SCALE GENOMIC DNA]</scope>
    <source>
        <strain evidence="2">PAMB 00755</strain>
    </source>
</reference>
<name>A0ABY7NPJ3_9SPHN</name>
<proteinExistence type="predicted"/>
<keyword evidence="2" id="KW-1185">Reference proteome</keyword>
<sequence length="207" mass="22324">MSAPASAQLYWKSPHFAGAPVTGPELGVMIPLPGATAAEVDAEIVWTTRAGLNFAALQCQFAPSLMTVSNYNAMLTHHAKELATNYKTLQGYFKRTAAKGSSVNAINAAFDNFNTRTYSSFSTVYAQRGFCQDASNIGQAALMAPKGSFKLIARDRLRELRNSLKPAGDLESNIAPPIQMVDPEVPAFPPACFDKNGELKKKCMSRG</sequence>
<organism evidence="1 2">
    <name type="scientific">Sphingomonas abietis</name>
    <dbReference type="NCBI Taxonomy" id="3012344"/>
    <lineage>
        <taxon>Bacteria</taxon>
        <taxon>Pseudomonadati</taxon>
        <taxon>Pseudomonadota</taxon>
        <taxon>Alphaproteobacteria</taxon>
        <taxon>Sphingomonadales</taxon>
        <taxon>Sphingomonadaceae</taxon>
        <taxon>Sphingomonas</taxon>
    </lineage>
</organism>
<dbReference type="Proteomes" id="UP001210865">
    <property type="component" value="Chromosome"/>
</dbReference>
<evidence type="ECO:0000313" key="2">
    <source>
        <dbReference type="Proteomes" id="UP001210865"/>
    </source>
</evidence>
<dbReference type="RefSeq" id="WP_270078096.1">
    <property type="nucleotide sequence ID" value="NZ_CP115174.1"/>
</dbReference>
<protein>
    <submittedName>
        <fullName evidence="1">Uncharacterized protein</fullName>
    </submittedName>
</protein>
<gene>
    <name evidence="1" type="ORF">PBT88_04870</name>
</gene>
<accession>A0ABY7NPJ3</accession>
<evidence type="ECO:0000313" key="1">
    <source>
        <dbReference type="EMBL" id="WBO23464.1"/>
    </source>
</evidence>
<dbReference type="EMBL" id="CP115174">
    <property type="protein sequence ID" value="WBO23464.1"/>
    <property type="molecule type" value="Genomic_DNA"/>
</dbReference>